<evidence type="ECO:0000313" key="6">
    <source>
        <dbReference type="EMBL" id="CDS10866.1"/>
    </source>
</evidence>
<protein>
    <recommendedName>
        <fullName evidence="7">Tetraspanin</fullName>
    </recommendedName>
</protein>
<evidence type="ECO:0000256" key="5">
    <source>
        <dbReference type="SAM" id="Phobius"/>
    </source>
</evidence>
<evidence type="ECO:0008006" key="7">
    <source>
        <dbReference type="Google" id="ProtNLM"/>
    </source>
</evidence>
<dbReference type="GO" id="GO:0016020">
    <property type="term" value="C:membrane"/>
    <property type="evidence" value="ECO:0007669"/>
    <property type="project" value="UniProtKB-SubCell"/>
</dbReference>
<evidence type="ECO:0000256" key="3">
    <source>
        <dbReference type="ARBA" id="ARBA00022989"/>
    </source>
</evidence>
<evidence type="ECO:0000256" key="1">
    <source>
        <dbReference type="ARBA" id="ARBA00004141"/>
    </source>
</evidence>
<reference evidence="6" key="1">
    <citation type="journal article" date="2014" name="Genome Announc.">
        <title>De novo whole-genome sequence and genome annotation of Lichtheimia ramosa.</title>
        <authorList>
            <person name="Linde J."/>
            <person name="Schwartze V."/>
            <person name="Binder U."/>
            <person name="Lass-Florl C."/>
            <person name="Voigt K."/>
            <person name="Horn F."/>
        </authorList>
    </citation>
    <scope>NUCLEOTIDE SEQUENCE</scope>
    <source>
        <strain evidence="6">JMRC FSU:6197</strain>
    </source>
</reference>
<dbReference type="EMBL" id="LK023343">
    <property type="protein sequence ID" value="CDS10866.1"/>
    <property type="molecule type" value="Genomic_DNA"/>
</dbReference>
<feature type="transmembrane region" description="Helical" evidence="5">
    <location>
        <begin position="48"/>
        <end position="69"/>
    </location>
</feature>
<feature type="transmembrane region" description="Helical" evidence="5">
    <location>
        <begin position="81"/>
        <end position="101"/>
    </location>
</feature>
<comment type="subcellular location">
    <subcellularLocation>
        <location evidence="1">Membrane</location>
        <topology evidence="1">Multi-pass membrane protein</topology>
    </subcellularLocation>
</comment>
<dbReference type="AlphaFoldDB" id="A0A077WTD9"/>
<keyword evidence="2 5" id="KW-0812">Transmembrane</keyword>
<organism evidence="6">
    <name type="scientific">Lichtheimia ramosa</name>
    <dbReference type="NCBI Taxonomy" id="688394"/>
    <lineage>
        <taxon>Eukaryota</taxon>
        <taxon>Fungi</taxon>
        <taxon>Fungi incertae sedis</taxon>
        <taxon>Mucoromycota</taxon>
        <taxon>Mucoromycotina</taxon>
        <taxon>Mucoromycetes</taxon>
        <taxon>Mucorales</taxon>
        <taxon>Lichtheimiaceae</taxon>
        <taxon>Lichtheimia</taxon>
    </lineage>
</organism>
<feature type="transmembrane region" description="Helical" evidence="5">
    <location>
        <begin position="178"/>
        <end position="204"/>
    </location>
</feature>
<dbReference type="OrthoDB" id="71600at2759"/>
<sequence length="300" mass="33647">MDESFVSRRTRGLSEPIAVFHLSTMVVGLAILALGAYTINSSLVSRTISLSLCIIGCFITVVSFVAYFGTYMEHIGFLKSYSATIIFFSLLEIAAFGIAYARRKEFDVYGSFLWDFFKAKDEQLLINIEQSLQCCGYAHPEDRPALMTLLDNSPIITCPTATGCKDVIIDYFYHWQTWIVVGIVVLVTIKFLALISSMLLVILIKKDTDEERTYLTVLSAQRDSNAWYHGNIGWCKSSAPSLSGHGPLFVRHPTTMHSSPSTSSGRSNYFYTPRSPQFYPQRVPRYGSTQSTFSFKSVSN</sequence>
<dbReference type="SUPFAM" id="SSF48652">
    <property type="entry name" value="Tetraspanin"/>
    <property type="match status" value="1"/>
</dbReference>
<gene>
    <name evidence="6" type="ORF">LRAMOSA11352</name>
</gene>
<name>A0A077WTD9_9FUNG</name>
<dbReference type="InterPro" id="IPR018499">
    <property type="entry name" value="Tetraspanin/Peripherin"/>
</dbReference>
<feature type="transmembrane region" description="Helical" evidence="5">
    <location>
        <begin position="17"/>
        <end position="36"/>
    </location>
</feature>
<dbReference type="Pfam" id="PF00335">
    <property type="entry name" value="Tetraspanin"/>
    <property type="match status" value="1"/>
</dbReference>
<dbReference type="InterPro" id="IPR008952">
    <property type="entry name" value="Tetraspanin_EC2_sf"/>
</dbReference>
<evidence type="ECO:0000256" key="4">
    <source>
        <dbReference type="ARBA" id="ARBA00023136"/>
    </source>
</evidence>
<evidence type="ECO:0000256" key="2">
    <source>
        <dbReference type="ARBA" id="ARBA00022692"/>
    </source>
</evidence>
<accession>A0A077WTD9</accession>
<keyword evidence="3 5" id="KW-1133">Transmembrane helix</keyword>
<proteinExistence type="predicted"/>
<keyword evidence="4 5" id="KW-0472">Membrane</keyword>